<protein>
    <submittedName>
        <fullName evidence="1">Uncharacterized protein</fullName>
    </submittedName>
</protein>
<evidence type="ECO:0000313" key="1">
    <source>
        <dbReference type="EMBL" id="KUM65018.1"/>
    </source>
</evidence>
<reference evidence="1 2" key="1">
    <citation type="submission" date="2015-10" db="EMBL/GenBank/DDBJ databases">
        <title>Genome sequencing of Penicillium freii.</title>
        <authorList>
            <person name="Nguyen H.D."/>
            <person name="Visagie C.M."/>
            <person name="Seifert K.A."/>
        </authorList>
    </citation>
    <scope>NUCLEOTIDE SEQUENCE [LARGE SCALE GENOMIC DNA]</scope>
    <source>
        <strain evidence="1 2">DAOM 242723</strain>
    </source>
</reference>
<proteinExistence type="predicted"/>
<accession>A0A124GSP0</accession>
<gene>
    <name evidence="1" type="ORF">ACN42_g2048</name>
</gene>
<organism evidence="1 2">
    <name type="scientific">Penicillium freii</name>
    <dbReference type="NCBI Taxonomy" id="48697"/>
    <lineage>
        <taxon>Eukaryota</taxon>
        <taxon>Fungi</taxon>
        <taxon>Dikarya</taxon>
        <taxon>Ascomycota</taxon>
        <taxon>Pezizomycotina</taxon>
        <taxon>Eurotiomycetes</taxon>
        <taxon>Eurotiomycetidae</taxon>
        <taxon>Eurotiales</taxon>
        <taxon>Aspergillaceae</taxon>
        <taxon>Penicillium</taxon>
    </lineage>
</organism>
<dbReference type="EMBL" id="LLXE01000035">
    <property type="protein sequence ID" value="KUM65018.1"/>
    <property type="molecule type" value="Genomic_DNA"/>
</dbReference>
<name>A0A124GSP0_PENFR</name>
<dbReference type="Proteomes" id="UP000055045">
    <property type="component" value="Unassembled WGS sequence"/>
</dbReference>
<comment type="caution">
    <text evidence="1">The sequence shown here is derived from an EMBL/GenBank/DDBJ whole genome shotgun (WGS) entry which is preliminary data.</text>
</comment>
<keyword evidence="2" id="KW-1185">Reference proteome</keyword>
<dbReference type="AlphaFoldDB" id="A0A124GSP0"/>
<evidence type="ECO:0000313" key="2">
    <source>
        <dbReference type="Proteomes" id="UP000055045"/>
    </source>
</evidence>
<dbReference type="STRING" id="48697.A0A124GSP0"/>
<sequence length="444" mass="49449">MKDEMFSIRSYQPEAGAKVGSRSFLAMPSFLLLPSASLSPPFLSSSQLLIIYHPLCCFATTRCADISSFLNHHPLDTAQCARVFNFISSDRKGKDDSFIETFQGYAKLTKTGAKMSTLADNFSSHEGLIIKARQTDMPNMSDNSVSIDRKCFSTLPEDTLVVDGSSFRSIRKINKIIKEQTELGIDVAQYLCFNDISPELVEQFSSKSARLMYCHDTQSMIIKLVGGPHEAAARRIDSILTAQCFTMGLFESLRPTGGIRLSGVSSAKEADGSFIPTPPIPGRGQWPTIVVEVAVSESYKKLRADAAWWFSNSKGAVKVVIIVAVSKKKEEEKKEKMRMITFETIILDSTTVSLRPLSHRRRSYKTITRQKITTSKPGLSDRRTPITAHPDESLLIKFEEAFDRPAIPPEHDFLLTPDLLRTASREVWEAQDLDSAEKSAQSKT</sequence>